<dbReference type="InterPro" id="IPR003594">
    <property type="entry name" value="HATPase_dom"/>
</dbReference>
<keyword evidence="4" id="KW-0812">Transmembrane</keyword>
<keyword evidence="8" id="KW-1185">Reference proteome</keyword>
<evidence type="ECO:0000256" key="1">
    <source>
        <dbReference type="ARBA" id="ARBA00022679"/>
    </source>
</evidence>
<dbReference type="Gene3D" id="3.30.565.10">
    <property type="entry name" value="Histidine kinase-like ATPase, C-terminal domain"/>
    <property type="match status" value="1"/>
</dbReference>
<feature type="signal peptide" evidence="5">
    <location>
        <begin position="1"/>
        <end position="25"/>
    </location>
</feature>
<dbReference type="RefSeq" id="WP_222989201.1">
    <property type="nucleotide sequence ID" value="NZ_JAINVV010000004.1"/>
</dbReference>
<feature type="domain" description="Histidine kinase" evidence="6">
    <location>
        <begin position="525"/>
        <end position="610"/>
    </location>
</feature>
<protein>
    <recommendedName>
        <fullName evidence="6">Histidine kinase domain-containing protein</fullName>
    </recommendedName>
</protein>
<keyword evidence="5" id="KW-0732">Signal</keyword>
<feature type="transmembrane region" description="Helical" evidence="4">
    <location>
        <begin position="274"/>
        <end position="296"/>
    </location>
</feature>
<dbReference type="Gene3D" id="1.20.5.1930">
    <property type="match status" value="1"/>
</dbReference>
<feature type="transmembrane region" description="Helical" evidence="4">
    <location>
        <begin position="359"/>
        <end position="380"/>
    </location>
</feature>
<dbReference type="InterPro" id="IPR008979">
    <property type="entry name" value="Galactose-bd-like_sf"/>
</dbReference>
<feature type="transmembrane region" description="Helical" evidence="4">
    <location>
        <begin position="330"/>
        <end position="353"/>
    </location>
</feature>
<dbReference type="Gene3D" id="2.60.120.260">
    <property type="entry name" value="Galactose-binding domain-like"/>
    <property type="match status" value="1"/>
</dbReference>
<name>A0ABS7PNS0_9SPHN</name>
<proteinExistence type="predicted"/>
<keyword evidence="2" id="KW-0418">Kinase</keyword>
<evidence type="ECO:0000313" key="7">
    <source>
        <dbReference type="EMBL" id="MBY8822092.1"/>
    </source>
</evidence>
<evidence type="ECO:0000256" key="2">
    <source>
        <dbReference type="ARBA" id="ARBA00022777"/>
    </source>
</evidence>
<comment type="caution">
    <text evidence="7">The sequence shown here is derived from an EMBL/GenBank/DDBJ whole genome shotgun (WGS) entry which is preliminary data.</text>
</comment>
<dbReference type="Pfam" id="PF02518">
    <property type="entry name" value="HATPase_c"/>
    <property type="match status" value="1"/>
</dbReference>
<dbReference type="InterPro" id="IPR005467">
    <property type="entry name" value="His_kinase_dom"/>
</dbReference>
<feature type="transmembrane region" description="Helical" evidence="4">
    <location>
        <begin position="211"/>
        <end position="229"/>
    </location>
</feature>
<dbReference type="PANTHER" id="PTHR24421:SF58">
    <property type="entry name" value="SIGNAL TRANSDUCTION HISTIDINE-PROTEIN KINASE_PHOSPHATASE UHPB"/>
    <property type="match status" value="1"/>
</dbReference>
<evidence type="ECO:0000313" key="8">
    <source>
        <dbReference type="Proteomes" id="UP000706039"/>
    </source>
</evidence>
<keyword evidence="1" id="KW-0808">Transferase</keyword>
<accession>A0ABS7PNS0</accession>
<evidence type="ECO:0000256" key="4">
    <source>
        <dbReference type="SAM" id="Phobius"/>
    </source>
</evidence>
<dbReference type="SUPFAM" id="SSF49785">
    <property type="entry name" value="Galactose-binding domain-like"/>
    <property type="match status" value="1"/>
</dbReference>
<gene>
    <name evidence="7" type="ORF">K7G82_07300</name>
</gene>
<feature type="chain" id="PRO_5045171516" description="Histidine kinase domain-containing protein" evidence="5">
    <location>
        <begin position="26"/>
        <end position="610"/>
    </location>
</feature>
<keyword evidence="4" id="KW-0472">Membrane</keyword>
<keyword evidence="4" id="KW-1133">Transmembrane helix</keyword>
<sequence length="610" mass="66481">MSPLIPVRWLFWGLCLLLAASCAPAPPRDAPAPTTIRAAEAAPAGWDSATPPATGWTGVALPDGWDARWPRHDGVVWYRVHWRQTAARPTGLLVDHASLAGAIFVNGSLIARDASLAEPLSRSWTRPHYFLLDAPVLKTGENILLVRVSGLAAYQPGFGTVTVGDPAVVKAEFARRQFMRFDIKLVTIALNGALGAFFLMIWLLRRKETVFGWFALAQFATLVFNWNFLAQSPGPFATTHGWQAMNVVANLGMSICYAIFLFRFGERRYPRMEAMMGAAWLGLALLAMAAPAWIGANRAPCYLASGVIYYASIAWLAARALACRRLDYNVLLACQLVPVLASLHDYVLLFGWIRGSDYIFGIATIFMLAASGFVIAYRLVAATRRIEGFNAELRGEVDAATLALSDTLAREHRLALAHARAEERLQLVRDLHDGFGGTLVGAITRLEQAPRELPDGHMAAILREMRDDLRLVIDTTTREQDDLVGLLAPFRHRSGLLLEAMGIDSRWHLEGMDGVLLGSAASLDLLRLLQEALTNVLKHSRATRVDVRIARGAGRIRVEVRDNGKGFAAGTGSGTGLASMKRRAARLGGSLEIGGDMGGATLRLDFPEPA</sequence>
<keyword evidence="3" id="KW-0902">Two-component regulatory system</keyword>
<feature type="transmembrane region" description="Helical" evidence="4">
    <location>
        <begin position="241"/>
        <end position="262"/>
    </location>
</feature>
<dbReference type="Proteomes" id="UP000706039">
    <property type="component" value="Unassembled WGS sequence"/>
</dbReference>
<dbReference type="CDD" id="cd16917">
    <property type="entry name" value="HATPase_UhpB-NarQ-NarX-like"/>
    <property type="match status" value="1"/>
</dbReference>
<organism evidence="7 8">
    <name type="scientific">Sphingomonas colocasiae</name>
    <dbReference type="NCBI Taxonomy" id="1848973"/>
    <lineage>
        <taxon>Bacteria</taxon>
        <taxon>Pseudomonadati</taxon>
        <taxon>Pseudomonadota</taxon>
        <taxon>Alphaproteobacteria</taxon>
        <taxon>Sphingomonadales</taxon>
        <taxon>Sphingomonadaceae</taxon>
        <taxon>Sphingomonas</taxon>
    </lineage>
</organism>
<feature type="transmembrane region" description="Helical" evidence="4">
    <location>
        <begin position="185"/>
        <end position="204"/>
    </location>
</feature>
<evidence type="ECO:0000259" key="6">
    <source>
        <dbReference type="PROSITE" id="PS50109"/>
    </source>
</evidence>
<dbReference type="InterPro" id="IPR050482">
    <property type="entry name" value="Sensor_HK_TwoCompSys"/>
</dbReference>
<reference evidence="7 8" key="1">
    <citation type="submission" date="2021-08" db="EMBL/GenBank/DDBJ databases">
        <authorList>
            <person name="Tuo L."/>
        </authorList>
    </citation>
    <scope>NUCLEOTIDE SEQUENCE [LARGE SCALE GENOMIC DNA]</scope>
    <source>
        <strain evidence="7 8">JCM 31229</strain>
    </source>
</reference>
<dbReference type="InterPro" id="IPR036890">
    <property type="entry name" value="HATPase_C_sf"/>
</dbReference>
<dbReference type="SUPFAM" id="SSF55874">
    <property type="entry name" value="ATPase domain of HSP90 chaperone/DNA topoisomerase II/histidine kinase"/>
    <property type="match status" value="1"/>
</dbReference>
<feature type="transmembrane region" description="Helical" evidence="4">
    <location>
        <begin position="302"/>
        <end position="318"/>
    </location>
</feature>
<dbReference type="PROSITE" id="PS50109">
    <property type="entry name" value="HIS_KIN"/>
    <property type="match status" value="1"/>
</dbReference>
<evidence type="ECO:0000256" key="5">
    <source>
        <dbReference type="SAM" id="SignalP"/>
    </source>
</evidence>
<evidence type="ECO:0000256" key="3">
    <source>
        <dbReference type="ARBA" id="ARBA00023012"/>
    </source>
</evidence>
<dbReference type="PANTHER" id="PTHR24421">
    <property type="entry name" value="NITRATE/NITRITE SENSOR PROTEIN NARX-RELATED"/>
    <property type="match status" value="1"/>
</dbReference>
<dbReference type="EMBL" id="JAINVV010000004">
    <property type="protein sequence ID" value="MBY8822092.1"/>
    <property type="molecule type" value="Genomic_DNA"/>
</dbReference>
<dbReference type="SMART" id="SM00387">
    <property type="entry name" value="HATPase_c"/>
    <property type="match status" value="1"/>
</dbReference>